<keyword evidence="7 8" id="KW-0472">Membrane</keyword>
<proteinExistence type="inferred from homology"/>
<feature type="transmembrane region" description="Helical" evidence="8">
    <location>
        <begin position="435"/>
        <end position="457"/>
    </location>
</feature>
<evidence type="ECO:0000256" key="2">
    <source>
        <dbReference type="ARBA" id="ARBA00005275"/>
    </source>
</evidence>
<dbReference type="InterPro" id="IPR004669">
    <property type="entry name" value="C4_dicarb_anaerob_car"/>
</dbReference>
<evidence type="ECO:0000256" key="7">
    <source>
        <dbReference type="ARBA" id="ARBA00023136"/>
    </source>
</evidence>
<dbReference type="PANTHER" id="PTHR42002">
    <property type="entry name" value="ANAEROBIC C4-DICARBOXYLATE TRANSPORTER DCUC-RELATED"/>
    <property type="match status" value="1"/>
</dbReference>
<dbReference type="NCBIfam" id="NF037994">
    <property type="entry name" value="DcuC_1"/>
    <property type="match status" value="1"/>
</dbReference>
<evidence type="ECO:0000313" key="10">
    <source>
        <dbReference type="Proteomes" id="UP000323297"/>
    </source>
</evidence>
<accession>A0A5B0T9U0</accession>
<feature type="transmembrane region" description="Helical" evidence="8">
    <location>
        <begin position="198"/>
        <end position="218"/>
    </location>
</feature>
<feature type="transmembrane region" description="Helical" evidence="8">
    <location>
        <begin position="401"/>
        <end position="423"/>
    </location>
</feature>
<feature type="transmembrane region" description="Helical" evidence="8">
    <location>
        <begin position="354"/>
        <end position="380"/>
    </location>
</feature>
<dbReference type="Pfam" id="PF03606">
    <property type="entry name" value="DcuC"/>
    <property type="match status" value="1"/>
</dbReference>
<dbReference type="AlphaFoldDB" id="A0A5B0T9U0"/>
<dbReference type="EMBL" id="VTZD01000003">
    <property type="protein sequence ID" value="KAA1146413.1"/>
    <property type="molecule type" value="Genomic_DNA"/>
</dbReference>
<dbReference type="NCBIfam" id="TIGR00771">
    <property type="entry name" value="DcuC"/>
    <property type="match status" value="1"/>
</dbReference>
<feature type="transmembrane region" description="Helical" evidence="8">
    <location>
        <begin position="316"/>
        <end position="334"/>
    </location>
</feature>
<feature type="transmembrane region" description="Helical" evidence="8">
    <location>
        <begin position="104"/>
        <end position="125"/>
    </location>
</feature>
<evidence type="ECO:0000256" key="4">
    <source>
        <dbReference type="ARBA" id="ARBA00022475"/>
    </source>
</evidence>
<keyword evidence="3" id="KW-0813">Transport</keyword>
<evidence type="ECO:0000256" key="8">
    <source>
        <dbReference type="SAM" id="Phobius"/>
    </source>
</evidence>
<name>A0A5B0T9U0_9ENTR</name>
<dbReference type="PANTHER" id="PTHR42002:SF2">
    <property type="entry name" value="ANAEROBIC C4-DICARBOXYLATE TRANSPORTER DCUC-RELATED"/>
    <property type="match status" value="1"/>
</dbReference>
<dbReference type="RefSeq" id="WP_149607183.1">
    <property type="nucleotide sequence ID" value="NZ_JAQPCS010000006.1"/>
</dbReference>
<dbReference type="InterPro" id="IPR018385">
    <property type="entry name" value="C4_dicarb_anaerob_car-like"/>
</dbReference>
<evidence type="ECO:0000313" key="9">
    <source>
        <dbReference type="EMBL" id="KAA1146413.1"/>
    </source>
</evidence>
<keyword evidence="5 8" id="KW-0812">Transmembrane</keyword>
<feature type="transmembrane region" description="Helical" evidence="8">
    <location>
        <begin position="73"/>
        <end position="92"/>
    </location>
</feature>
<comment type="subcellular location">
    <subcellularLocation>
        <location evidence="1">Cell membrane</location>
        <topology evidence="1">Multi-pass membrane protein</topology>
    </subcellularLocation>
</comment>
<dbReference type="GO" id="GO:0015556">
    <property type="term" value="F:C4-dicarboxylate transmembrane transporter activity"/>
    <property type="evidence" value="ECO:0007669"/>
    <property type="project" value="InterPro"/>
</dbReference>
<sequence>MSAFIIAIVITVVAAWLIIKNYQPQTVLLLAGLSLLTITAIFYPEKSILYGNAKSTGSVWIDIFAFVKGSLSTQVAGIGLIIMAAGGFASYMDHIKASKAMVDVCIRPLEALKAPYLILAIGYIFAQLLHVAISSAAGLAMLLLVTFFPVLVRLGVSKAAAAAMIGMCAFMDLGPAVGTANLAAEYAGMETALYFAHYQMPVAAAVMVVVSILIYFTAKYFDKKDGHVVASQCAVQPEIAEKDDVPAPKFYGLLPIFPVVLVLVFSPLVVDTIKVDVVTAMVIGTIVAFIFELCVKRNFKECCKGVQVFFKGMGSMFTSIVSLLVCAEIFAQGLQKIGAVDYLLDATHNAGFGFTSMTIVMACLVGVTAVLTGSGVAAFFSFAGMAQSIATKFGMNAVHMLLPMQLMAGMGRAMSPVAGIIIAVSKSGECSPFMIVRRTVIPALGGIITMLIANTLISSM</sequence>
<organism evidence="9 10">
    <name type="scientific">Citrobacter portucalensis</name>
    <dbReference type="NCBI Taxonomy" id="1639133"/>
    <lineage>
        <taxon>Bacteria</taxon>
        <taxon>Pseudomonadati</taxon>
        <taxon>Pseudomonadota</taxon>
        <taxon>Gammaproteobacteria</taxon>
        <taxon>Enterobacterales</taxon>
        <taxon>Enterobacteriaceae</taxon>
        <taxon>Citrobacter</taxon>
        <taxon>Citrobacter freundii complex</taxon>
    </lineage>
</organism>
<protein>
    <submittedName>
        <fullName evidence="9">Transporter</fullName>
    </submittedName>
</protein>
<comment type="caution">
    <text evidence="9">The sequence shown here is derived from an EMBL/GenBank/DDBJ whole genome shotgun (WGS) entry which is preliminary data.</text>
</comment>
<feature type="transmembrane region" description="Helical" evidence="8">
    <location>
        <begin position="25"/>
        <end position="43"/>
    </location>
</feature>
<feature type="transmembrane region" description="Helical" evidence="8">
    <location>
        <begin position="131"/>
        <end position="152"/>
    </location>
</feature>
<feature type="transmembrane region" description="Helical" evidence="8">
    <location>
        <begin position="275"/>
        <end position="295"/>
    </location>
</feature>
<keyword evidence="4" id="KW-1003">Cell membrane</keyword>
<evidence type="ECO:0000256" key="6">
    <source>
        <dbReference type="ARBA" id="ARBA00022989"/>
    </source>
</evidence>
<dbReference type="GO" id="GO:0005886">
    <property type="term" value="C:plasma membrane"/>
    <property type="evidence" value="ECO:0007669"/>
    <property type="project" value="UniProtKB-SubCell"/>
</dbReference>
<reference evidence="9 10" key="1">
    <citation type="submission" date="2019-08" db="EMBL/GenBank/DDBJ databases">
        <title>Draft genome sequence of Citrobacter portucalensis strain isolated from green turtle.</title>
        <authorList>
            <person name="Fernandes M.R."/>
            <person name="Sellera F.P."/>
            <person name="Goldeberg D.W."/>
            <person name="Costa D.C."/>
            <person name="Lincopan N."/>
        </authorList>
    </citation>
    <scope>NUCLEOTIDE SEQUENCE [LARGE SCALE GENOMIC DNA]</scope>
    <source>
        <strain evidence="9 10">TV06</strain>
    </source>
</reference>
<gene>
    <name evidence="9" type="ORF">D3H66_01490</name>
</gene>
<comment type="similarity">
    <text evidence="2">Belongs to the DcuC/DcuD transporter (TC 2.A.61) family.</text>
</comment>
<evidence type="ECO:0000256" key="5">
    <source>
        <dbReference type="ARBA" id="ARBA00022692"/>
    </source>
</evidence>
<feature type="transmembrane region" description="Helical" evidence="8">
    <location>
        <begin position="250"/>
        <end position="269"/>
    </location>
</feature>
<evidence type="ECO:0000256" key="1">
    <source>
        <dbReference type="ARBA" id="ARBA00004651"/>
    </source>
</evidence>
<dbReference type="Proteomes" id="UP000323297">
    <property type="component" value="Unassembled WGS sequence"/>
</dbReference>
<keyword evidence="6 8" id="KW-1133">Transmembrane helix</keyword>
<evidence type="ECO:0000256" key="3">
    <source>
        <dbReference type="ARBA" id="ARBA00022448"/>
    </source>
</evidence>
<feature type="transmembrane region" description="Helical" evidence="8">
    <location>
        <begin position="159"/>
        <end position="178"/>
    </location>
</feature>